<evidence type="ECO:0000313" key="1">
    <source>
        <dbReference type="EMBL" id="EDR99630.1"/>
    </source>
</evidence>
<proteinExistence type="predicted"/>
<evidence type="ECO:0000313" key="2">
    <source>
        <dbReference type="Proteomes" id="UP000005326"/>
    </source>
</evidence>
<organism evidence="1 2">
    <name type="scientific">[Eubacterium] siraeum DSM 15702</name>
    <dbReference type="NCBI Taxonomy" id="428128"/>
    <lineage>
        <taxon>Bacteria</taxon>
        <taxon>Bacillati</taxon>
        <taxon>Bacillota</taxon>
        <taxon>Clostridia</taxon>
        <taxon>Eubacteriales</taxon>
        <taxon>Oscillospiraceae</taxon>
        <taxon>Oscillospiraceae incertae sedis</taxon>
    </lineage>
</organism>
<protein>
    <submittedName>
        <fullName evidence="1">Uncharacterized protein</fullName>
    </submittedName>
</protein>
<accession>B0MS62</accession>
<dbReference type="Proteomes" id="UP000005326">
    <property type="component" value="Unassembled WGS sequence"/>
</dbReference>
<keyword evidence="2" id="KW-1185">Reference proteome</keyword>
<comment type="caution">
    <text evidence="1">The sequence shown here is derived from an EMBL/GenBank/DDBJ whole genome shotgun (WGS) entry which is preliminary data.</text>
</comment>
<sequence length="206" mass="24656">MYWHKKKIDYDILIPPINKQFKNFTKKEAESYFEWYKNQLNPRIEYLRKYSGVDLDYSVNSLVDIWGWFLKIAETEKAPKAKTEEVRNRLKSQPKEIIEDVLNEQSRQFSLETEYIIRDIAMYFGEVYVKNNSSIAWGYHTDVKADSFANMPLLVGFEDRDFTPAFKTHFEPLFMIHAVACNIFDGDQTKEDLLLLYNKWQRMVYN</sequence>
<dbReference type="AlphaFoldDB" id="B0MS62"/>
<reference evidence="1" key="1">
    <citation type="submission" date="2007-10" db="EMBL/GenBank/DDBJ databases">
        <authorList>
            <person name="Fulton L."/>
            <person name="Clifton S."/>
            <person name="Fulton B."/>
            <person name="Xu J."/>
            <person name="Minx P."/>
            <person name="Pepin K.H."/>
            <person name="Johnson M."/>
            <person name="Thiruvilangam P."/>
            <person name="Bhonagiri V."/>
            <person name="Nash W.E."/>
            <person name="Mardis E.R."/>
            <person name="Wilson R.K."/>
        </authorList>
    </citation>
    <scope>NUCLEOTIDE SEQUENCE [LARGE SCALE GENOMIC DNA]</scope>
    <source>
        <strain evidence="1">DSM 15702</strain>
    </source>
</reference>
<name>B0MS62_9FIRM</name>
<gene>
    <name evidence="1" type="ORF">EUBSIR_02699</name>
</gene>
<reference evidence="1" key="2">
    <citation type="submission" date="2014-06" db="EMBL/GenBank/DDBJ databases">
        <title>Draft genome sequence of Eubacterium siraeum (DSM 15702).</title>
        <authorList>
            <person name="Sudarsanam P."/>
            <person name="Ley R."/>
            <person name="Guruge J."/>
            <person name="Turnbaugh P.J."/>
            <person name="Mahowald M."/>
            <person name="Liep D."/>
            <person name="Gordon J."/>
        </authorList>
    </citation>
    <scope>NUCLEOTIDE SEQUENCE</scope>
    <source>
        <strain evidence="1">DSM 15702</strain>
    </source>
</reference>
<dbReference type="EMBL" id="ABCA03000055">
    <property type="protein sequence ID" value="EDR99630.1"/>
    <property type="molecule type" value="Genomic_DNA"/>
</dbReference>